<name>A0A1F5HGC4_9BACT</name>
<feature type="transmembrane region" description="Helical" evidence="1">
    <location>
        <begin position="23"/>
        <end position="47"/>
    </location>
</feature>
<evidence type="ECO:0000256" key="1">
    <source>
        <dbReference type="SAM" id="Phobius"/>
    </source>
</evidence>
<dbReference type="STRING" id="1797737.A2196_05275"/>
<keyword evidence="1" id="KW-1133">Transmembrane helix</keyword>
<gene>
    <name evidence="2" type="ORF">A2196_05275</name>
</gene>
<reference evidence="2 3" key="1">
    <citation type="journal article" date="2016" name="Nat. Commun.">
        <title>Thousands of microbial genomes shed light on interconnected biogeochemical processes in an aquifer system.</title>
        <authorList>
            <person name="Anantharaman K."/>
            <person name="Brown C.T."/>
            <person name="Hug L.A."/>
            <person name="Sharon I."/>
            <person name="Castelle C.J."/>
            <person name="Probst A.J."/>
            <person name="Thomas B.C."/>
            <person name="Singh A."/>
            <person name="Wilkins M.J."/>
            <person name="Karaoz U."/>
            <person name="Brodie E.L."/>
            <person name="Williams K.H."/>
            <person name="Hubbard S.S."/>
            <person name="Banfield J.F."/>
        </authorList>
    </citation>
    <scope>NUCLEOTIDE SEQUENCE [LARGE SCALE GENOMIC DNA]</scope>
</reference>
<proteinExistence type="predicted"/>
<evidence type="ECO:0000313" key="3">
    <source>
        <dbReference type="Proteomes" id="UP000176751"/>
    </source>
</evidence>
<accession>A0A1F5HGC4</accession>
<dbReference type="EMBL" id="MFCA01000002">
    <property type="protein sequence ID" value="OGE03183.1"/>
    <property type="molecule type" value="Genomic_DNA"/>
</dbReference>
<sequence length="168" mass="18007">MKASHKSVVSCPLSVVSKSAQSLIEVVIAMAVIVGLAVALVTTTLVVQRASRTAKNTSQATKLVQQNIEQVRILRDRQGFASLANNDCWVLANTADINPNNWKLANNSSDPSVDCPESVLLNQVVFDRSLKIEIGANSDQKKVTVTVSWTDSGGTQSVINQTILSSND</sequence>
<dbReference type="Proteomes" id="UP000176751">
    <property type="component" value="Unassembled WGS sequence"/>
</dbReference>
<comment type="caution">
    <text evidence="2">The sequence shown here is derived from an EMBL/GenBank/DDBJ whole genome shotgun (WGS) entry which is preliminary data.</text>
</comment>
<organism evidence="2 3">
    <name type="scientific">Candidatus Curtissbacteria bacterium RIFOXYA1_FULL_41_14</name>
    <dbReference type="NCBI Taxonomy" id="1797737"/>
    <lineage>
        <taxon>Bacteria</taxon>
        <taxon>Candidatus Curtissiibacteriota</taxon>
    </lineage>
</organism>
<keyword evidence="1" id="KW-0472">Membrane</keyword>
<evidence type="ECO:0000313" key="2">
    <source>
        <dbReference type="EMBL" id="OGE03183.1"/>
    </source>
</evidence>
<dbReference type="AlphaFoldDB" id="A0A1F5HGC4"/>
<protein>
    <recommendedName>
        <fullName evidence="4">Type II secretion system protein GspI C-terminal domain-containing protein</fullName>
    </recommendedName>
</protein>
<keyword evidence="1" id="KW-0812">Transmembrane</keyword>
<evidence type="ECO:0008006" key="4">
    <source>
        <dbReference type="Google" id="ProtNLM"/>
    </source>
</evidence>